<name>A0A9P9J4L6_9HYPO</name>
<dbReference type="InterPro" id="IPR036047">
    <property type="entry name" value="F-box-like_dom_sf"/>
</dbReference>
<comment type="caution">
    <text evidence="2">The sequence shown here is derived from an EMBL/GenBank/DDBJ whole genome shotgun (WGS) entry which is preliminary data.</text>
</comment>
<feature type="domain" description="F-box" evidence="1">
    <location>
        <begin position="3"/>
        <end position="49"/>
    </location>
</feature>
<dbReference type="PANTHER" id="PTHR42057">
    <property type="entry name" value="F-BOX DOMAIN PROTEIN (AFU_ORTHOLOGUE AFUA_4G00200)"/>
    <property type="match status" value="1"/>
</dbReference>
<dbReference type="PROSITE" id="PS50181">
    <property type="entry name" value="FBOX"/>
    <property type="match status" value="1"/>
</dbReference>
<dbReference type="EMBL" id="JAGMUV010000009">
    <property type="protein sequence ID" value="KAH7143789.1"/>
    <property type="molecule type" value="Genomic_DNA"/>
</dbReference>
<protein>
    <recommendedName>
        <fullName evidence="1">F-box domain-containing protein</fullName>
    </recommendedName>
</protein>
<keyword evidence="3" id="KW-1185">Reference proteome</keyword>
<dbReference type="PANTHER" id="PTHR42057:SF2">
    <property type="entry name" value="F-BOX DOMAIN PROTEIN (AFU_ORTHOLOGUE AFUA_4G00200)-RELATED"/>
    <property type="match status" value="1"/>
</dbReference>
<dbReference type="InterPro" id="IPR001810">
    <property type="entry name" value="F-box_dom"/>
</dbReference>
<evidence type="ECO:0000259" key="1">
    <source>
        <dbReference type="PROSITE" id="PS50181"/>
    </source>
</evidence>
<evidence type="ECO:0000313" key="3">
    <source>
        <dbReference type="Proteomes" id="UP000738349"/>
    </source>
</evidence>
<gene>
    <name evidence="2" type="ORF">EDB81DRAFT_884388</name>
</gene>
<evidence type="ECO:0000313" key="2">
    <source>
        <dbReference type="EMBL" id="KAH7143789.1"/>
    </source>
</evidence>
<dbReference type="SUPFAM" id="SSF81383">
    <property type="entry name" value="F-box domain"/>
    <property type="match status" value="1"/>
</dbReference>
<reference evidence="2" key="1">
    <citation type="journal article" date="2021" name="Nat. Commun.">
        <title>Genetic determinants of endophytism in the Arabidopsis root mycobiome.</title>
        <authorList>
            <person name="Mesny F."/>
            <person name="Miyauchi S."/>
            <person name="Thiergart T."/>
            <person name="Pickel B."/>
            <person name="Atanasova L."/>
            <person name="Karlsson M."/>
            <person name="Huettel B."/>
            <person name="Barry K.W."/>
            <person name="Haridas S."/>
            <person name="Chen C."/>
            <person name="Bauer D."/>
            <person name="Andreopoulos W."/>
            <person name="Pangilinan J."/>
            <person name="LaButti K."/>
            <person name="Riley R."/>
            <person name="Lipzen A."/>
            <person name="Clum A."/>
            <person name="Drula E."/>
            <person name="Henrissat B."/>
            <person name="Kohler A."/>
            <person name="Grigoriev I.V."/>
            <person name="Martin F.M."/>
            <person name="Hacquard S."/>
        </authorList>
    </citation>
    <scope>NUCLEOTIDE SEQUENCE</scope>
    <source>
        <strain evidence="2">MPI-CAGE-AT-0147</strain>
    </source>
</reference>
<proteinExistence type="predicted"/>
<dbReference type="Proteomes" id="UP000738349">
    <property type="component" value="Unassembled WGS sequence"/>
</dbReference>
<dbReference type="AlphaFoldDB" id="A0A9P9J4L6"/>
<accession>A0A9P9J4L6</accession>
<dbReference type="OrthoDB" id="3140657at2759"/>
<organism evidence="2 3">
    <name type="scientific">Dactylonectria macrodidyma</name>
    <dbReference type="NCBI Taxonomy" id="307937"/>
    <lineage>
        <taxon>Eukaryota</taxon>
        <taxon>Fungi</taxon>
        <taxon>Dikarya</taxon>
        <taxon>Ascomycota</taxon>
        <taxon>Pezizomycotina</taxon>
        <taxon>Sordariomycetes</taxon>
        <taxon>Hypocreomycetidae</taxon>
        <taxon>Hypocreales</taxon>
        <taxon>Nectriaceae</taxon>
        <taxon>Dactylonectria</taxon>
    </lineage>
</organism>
<sequence length="502" mass="56949">MAAPSLSTIPPEVVHHICSHMEASSLSRTRLVNHYLGNVATSWLFWKVEINTNSYRQCLAFTKIAQSAKLSPLVRQVVCTTCVPMSMSDFPHLDDGFYAELRNLRRLDVCTIANIMSTLPFIACFRNLRNLEVSFRDLLEPEVPPHVNLDNISFESGFIELTLQCLAGTWSLQRQKVIDEALWQETHAEYSCSQILPSTSGPIALKVFKLREMNEELDPRVAESAEFKTIIGSGTLVDLSLHKERYTSIGGRGPITASSRHQIERFERLPKVWFIPDVAKNLQALSLTFGHSWGWHPKVNLETISPSFPNLRDLTLGKFIFNHERQAEWIASLGKSNRSGGLERLCLHTCRILYVATHVGYPNEENMMAIPPPHAAELCTHFPLRWYTVFEKWQQSMPALTLFQLNDCTDGEDYILNSGPRPKRDILGYATFRQNDETKYHTIPKNHVGVPYGEAAFALRLEQLKTNPPIPVGPCVVRDEQATTRFCSLVKSRKESAMAQQR</sequence>